<feature type="transmembrane region" description="Helical" evidence="1">
    <location>
        <begin position="165"/>
        <end position="187"/>
    </location>
</feature>
<name>A0ABQ0P9U5_9PROT</name>
<gene>
    <name evidence="2" type="ORF">AA12717_2794</name>
</gene>
<feature type="transmembrane region" description="Helical" evidence="1">
    <location>
        <begin position="115"/>
        <end position="134"/>
    </location>
</feature>
<protein>
    <submittedName>
        <fullName evidence="2">Uncharacterized protein</fullName>
    </submittedName>
</protein>
<reference evidence="2" key="1">
    <citation type="submission" date="2013-04" db="EMBL/GenBank/DDBJ databases">
        <title>The genome sequencing project of 58 acetic acid bacteria.</title>
        <authorList>
            <person name="Okamoto-Kainuma A."/>
            <person name="Ishikawa M."/>
            <person name="Umino S."/>
            <person name="Koizumi Y."/>
            <person name="Shiwa Y."/>
            <person name="Yoshikawa H."/>
            <person name="Matsutani M."/>
            <person name="Matsushita K."/>
        </authorList>
    </citation>
    <scope>NUCLEOTIDE SEQUENCE</scope>
    <source>
        <strain evidence="2">DSM 12717</strain>
    </source>
</reference>
<dbReference type="RefSeq" id="WP_264812800.1">
    <property type="nucleotide sequence ID" value="NZ_BAQP01000223.1"/>
</dbReference>
<feature type="transmembrane region" description="Helical" evidence="1">
    <location>
        <begin position="82"/>
        <end position="103"/>
    </location>
</feature>
<dbReference type="EMBL" id="BAQP01000223">
    <property type="protein sequence ID" value="GBQ27819.1"/>
    <property type="molecule type" value="Genomic_DNA"/>
</dbReference>
<keyword evidence="3" id="KW-1185">Reference proteome</keyword>
<feature type="transmembrane region" description="Helical" evidence="1">
    <location>
        <begin position="193"/>
        <end position="213"/>
    </location>
</feature>
<proteinExistence type="predicted"/>
<feature type="transmembrane region" description="Helical" evidence="1">
    <location>
        <begin position="21"/>
        <end position="39"/>
    </location>
</feature>
<keyword evidence="1" id="KW-0472">Membrane</keyword>
<comment type="caution">
    <text evidence="2">The sequence shown here is derived from an EMBL/GenBank/DDBJ whole genome shotgun (WGS) entry which is preliminary data.</text>
</comment>
<dbReference type="Proteomes" id="UP001060895">
    <property type="component" value="Unassembled WGS sequence"/>
</dbReference>
<evidence type="ECO:0000313" key="2">
    <source>
        <dbReference type="EMBL" id="GBQ27819.1"/>
    </source>
</evidence>
<keyword evidence="1" id="KW-1133">Transmembrane helix</keyword>
<accession>A0ABQ0P9U5</accession>
<sequence>MLENKALMPHERANMHIHIGDLVALLYLGVVSWGVISLVHTVQGHPFALAFVKFALLATFGECLRRRIASGSWIADHLVIRAIVWGFFGIWIALALMIMSAGVHAATAATHLPPLFVAFLVSLWINVFSGYGFFMMLSHFMTDRIIEEGFKSPLRYLTSPTFGPWARMVSLCLVFFWTPAHTITFMLPDQWRVLFAAYLSVALGLLLSLAAHAGRRPVG</sequence>
<evidence type="ECO:0000256" key="1">
    <source>
        <dbReference type="SAM" id="Phobius"/>
    </source>
</evidence>
<keyword evidence="1" id="KW-0812">Transmembrane</keyword>
<evidence type="ECO:0000313" key="3">
    <source>
        <dbReference type="Proteomes" id="UP001060895"/>
    </source>
</evidence>
<feature type="transmembrane region" description="Helical" evidence="1">
    <location>
        <begin position="45"/>
        <end position="61"/>
    </location>
</feature>
<organism evidence="2 3">
    <name type="scientific">Gluconacetobacter sacchari DSM 12717</name>
    <dbReference type="NCBI Taxonomy" id="1307940"/>
    <lineage>
        <taxon>Bacteria</taxon>
        <taxon>Pseudomonadati</taxon>
        <taxon>Pseudomonadota</taxon>
        <taxon>Alphaproteobacteria</taxon>
        <taxon>Acetobacterales</taxon>
        <taxon>Acetobacteraceae</taxon>
        <taxon>Gluconacetobacter</taxon>
    </lineage>
</organism>